<evidence type="ECO:0000313" key="1">
    <source>
        <dbReference type="EMBL" id="TDP29424.1"/>
    </source>
</evidence>
<dbReference type="AlphaFoldDB" id="A0A4R6NYD0"/>
<evidence type="ECO:0000313" key="2">
    <source>
        <dbReference type="Proteomes" id="UP000295531"/>
    </source>
</evidence>
<keyword evidence="2" id="KW-1185">Reference proteome</keyword>
<dbReference type="EMBL" id="SNXI01000017">
    <property type="protein sequence ID" value="TDP29424.1"/>
    <property type="molecule type" value="Genomic_DNA"/>
</dbReference>
<proteinExistence type="predicted"/>
<dbReference type="Proteomes" id="UP000295531">
    <property type="component" value="Unassembled WGS sequence"/>
</dbReference>
<organism evidence="1 2">
    <name type="scientific">Idiomarina aquatica</name>
    <dbReference type="NCBI Taxonomy" id="1327752"/>
    <lineage>
        <taxon>Bacteria</taxon>
        <taxon>Pseudomonadati</taxon>
        <taxon>Pseudomonadota</taxon>
        <taxon>Gammaproteobacteria</taxon>
        <taxon>Alteromonadales</taxon>
        <taxon>Idiomarinaceae</taxon>
        <taxon>Idiomarina</taxon>
    </lineage>
</organism>
<protein>
    <submittedName>
        <fullName evidence="1">Uncharacterized protein</fullName>
    </submittedName>
</protein>
<accession>A0A4R6NYD0</accession>
<comment type="caution">
    <text evidence="1">The sequence shown here is derived from an EMBL/GenBank/DDBJ whole genome shotgun (WGS) entry which is preliminary data.</text>
</comment>
<gene>
    <name evidence="1" type="ORF">DEU29_1172</name>
</gene>
<reference evidence="1 2" key="1">
    <citation type="submission" date="2019-03" db="EMBL/GenBank/DDBJ databases">
        <title>Freshwater and sediment microbial communities from various areas in North America, analyzing microbe dynamics in response to fracking.</title>
        <authorList>
            <person name="Lamendella R."/>
        </authorList>
    </citation>
    <scope>NUCLEOTIDE SEQUENCE [LARGE SCALE GENOMIC DNA]</scope>
    <source>
        <strain evidence="1 2">18_TX</strain>
    </source>
</reference>
<name>A0A4R6NYD0_9GAMM</name>
<sequence>MSRCSKYNQQDIERMADENGYKYIAGIQANQESEHVVRCRTCGLPDKKTTKMLIAHSKCRYMPCKNRGVLTLQYIQDTLAPYGISLLSEPEPCEATVVSSDDKLVFEHNKKQMRERWRTIKERIRTGRLIFKEDEKHKEHNLLTDEKLKQIMQINQVKLTERKPTSWVDRVEFKCLRCGLHRFDTAKRLSSRENCDCECVKSEKRFDDFVLRVEEAGLAFDDLDDVRNQFQSIAKKNLPKQERENAYRNVRAQLRCPDCGGAFLSQSLFQIVYEFLLFCTNKNCKSFVEMRAQSDSLGLSFGSSDADLERNALILTSNFESLSHFKSAYPYVKYRLSFGVKRAVFLKKLWQRCGELSDGWKSTKVNIQKDEDITKVLLLCIKNGATAGLNSLLESAPTLNNRAFIAQVSQKFREQFRTCCEKLDYHLRNNWRNLTVEQALQEINRLKLKSRNDFKYNAQGLYGACIRKNLLAQIYAAMDWHEPIIYVDMCDNDLLSHAKNTAIELNARNITELEYQGSSALVREIRSESRSGLNENLHAILGWESAEKWRGIEMYEVLCKVLEYKIFSMTDLHKKLPGLYKELYRTGMAEKLAAEVHWGKFKSIFGRRADSLVESVVFSLMELNNIPFQTHVQTPFKSLQNTNAMKADFLLKNEHYGRQVYGEVWACNEKYPGSGFLRDYLSKRNYKQSRYDGLHDVELLSVEGIEYYKPTASLTRYVNHIAECFFKLGIKMDAGAEVIQRIRESLASSAQRKVNR</sequence>